<dbReference type="Pfam" id="PF01468">
    <property type="entry name" value="GA"/>
    <property type="match status" value="1"/>
</dbReference>
<dbReference type="OrthoDB" id="398306at2"/>
<feature type="region of interest" description="Disordered" evidence="1">
    <location>
        <begin position="29"/>
        <end position="72"/>
    </location>
</feature>
<dbReference type="InterPro" id="IPR002988">
    <property type="entry name" value="GA_module"/>
</dbReference>
<dbReference type="EMBL" id="AP014631">
    <property type="protein sequence ID" value="BAP39321.1"/>
    <property type="molecule type" value="Genomic_DNA"/>
</dbReference>
<accession>A0A077L670</accession>
<feature type="compositionally biased region" description="Basic and acidic residues" evidence="1">
    <location>
        <begin position="61"/>
        <end position="72"/>
    </location>
</feature>
<dbReference type="AlphaFoldDB" id="A0A077L670"/>
<keyword evidence="4" id="KW-1185">Reference proteome</keyword>
<protein>
    <recommendedName>
        <fullName evidence="2">Protein G-related albumin-binding (GA) module domain-containing protein</fullName>
    </recommendedName>
</protein>
<dbReference type="KEGG" id="mcan:MCAN360_0013"/>
<sequence>MKKLSKFLLTTGSITSVVSSPLILLACGNTQEDKKDETPQTGSTTPEAPADSKPNSDTTAEELKNKKELENKKQEIKKQINSLATLLENHKKDFEQKINSANDLEKLNSILGEAEKLNNERKNKFTSTSSSTYIYGKFQYLKFKFITSKQTFENLKEKKIKINLQVTGEKGENYGIHETHTTGFQNPKTKEFNIHLVFIRKVSEDLVEFSIDTYDYYDANTQVPKGKYKPVKLWNSEDENKTNLLNEPAKEAIVNY</sequence>
<evidence type="ECO:0000259" key="2">
    <source>
        <dbReference type="Pfam" id="PF01468"/>
    </source>
</evidence>
<evidence type="ECO:0000313" key="3">
    <source>
        <dbReference type="EMBL" id="BAP39321.1"/>
    </source>
</evidence>
<name>A0A077L670_9BACT</name>
<feature type="domain" description="Protein G-related albumin-binding (GA) module" evidence="2">
    <location>
        <begin position="67"/>
        <end position="119"/>
    </location>
</feature>
<proteinExistence type="predicted"/>
<dbReference type="PROSITE" id="PS51257">
    <property type="entry name" value="PROKAR_LIPOPROTEIN"/>
    <property type="match status" value="1"/>
</dbReference>
<organism evidence="3 4">
    <name type="scientific">Metamycoplasma canadense</name>
    <dbReference type="NCBI Taxonomy" id="29554"/>
    <lineage>
        <taxon>Bacteria</taxon>
        <taxon>Bacillati</taxon>
        <taxon>Mycoplasmatota</taxon>
        <taxon>Mycoplasmoidales</taxon>
        <taxon>Metamycoplasmataceae</taxon>
        <taxon>Metamycoplasma</taxon>
    </lineage>
</organism>
<dbReference type="Proteomes" id="UP000031641">
    <property type="component" value="Chromosome"/>
</dbReference>
<dbReference type="HOGENOM" id="CLU_1085102_0_0_14"/>
<reference evidence="4" key="1">
    <citation type="journal article" date="2014" name="Genome Announc.">
        <title>Complete Genome Sequence of Mycoplasma canadense Strain HAZ 360_1 from Bovine Mastitic Milk in Japan.</title>
        <authorList>
            <person name="Hata E."/>
        </authorList>
    </citation>
    <scope>NUCLEOTIDE SEQUENCE [LARGE SCALE GENOMIC DNA]</scope>
    <source>
        <strain evidence="4">HAZ360_1</strain>
    </source>
</reference>
<dbReference type="RefSeq" id="WP_045433125.1">
    <property type="nucleotide sequence ID" value="NZ_AP014631.1"/>
</dbReference>
<dbReference type="Gene3D" id="1.20.120.1850">
    <property type="entry name" value="Ebh helix bundles repeating unit (S and A modules)"/>
    <property type="match status" value="1"/>
</dbReference>
<evidence type="ECO:0000313" key="4">
    <source>
        <dbReference type="Proteomes" id="UP000031641"/>
    </source>
</evidence>
<gene>
    <name evidence="3" type="ORF">MCAN360_0013</name>
</gene>
<evidence type="ECO:0000256" key="1">
    <source>
        <dbReference type="SAM" id="MobiDB-lite"/>
    </source>
</evidence>